<dbReference type="Gene3D" id="1.20.120.450">
    <property type="entry name" value="dinb family like domain"/>
    <property type="match status" value="1"/>
</dbReference>
<keyword evidence="2" id="KW-0413">Isomerase</keyword>
<dbReference type="EMBL" id="JBHTCJ010000005">
    <property type="protein sequence ID" value="MFC7342005.1"/>
    <property type="molecule type" value="Genomic_DNA"/>
</dbReference>
<evidence type="ECO:0000259" key="1">
    <source>
        <dbReference type="Pfam" id="PF11716"/>
    </source>
</evidence>
<dbReference type="Pfam" id="PF11716">
    <property type="entry name" value="MDMPI_N"/>
    <property type="match status" value="1"/>
</dbReference>
<gene>
    <name evidence="2" type="ORF">ACFQRI_11330</name>
</gene>
<evidence type="ECO:0000313" key="2">
    <source>
        <dbReference type="EMBL" id="MFC7342005.1"/>
    </source>
</evidence>
<feature type="domain" description="Mycothiol-dependent maleylpyruvate isomerase metal-binding" evidence="1">
    <location>
        <begin position="10"/>
        <end position="157"/>
    </location>
</feature>
<evidence type="ECO:0000313" key="3">
    <source>
        <dbReference type="Proteomes" id="UP001596504"/>
    </source>
</evidence>
<dbReference type="SUPFAM" id="SSF109854">
    <property type="entry name" value="DinB/YfiT-like putative metalloenzymes"/>
    <property type="match status" value="1"/>
</dbReference>
<keyword evidence="3" id="KW-1185">Reference proteome</keyword>
<protein>
    <submittedName>
        <fullName evidence="2">Maleylpyruvate isomerase N-terminal domain-containing protein</fullName>
    </submittedName>
</protein>
<accession>A0ABW2LKI5</accession>
<dbReference type="Proteomes" id="UP001596504">
    <property type="component" value="Unassembled WGS sequence"/>
</dbReference>
<sequence>MTTVQENYAQAARAAVALLREPAVAAAWDQPSALPEFSVRGLAGHLGSQVLHVSRLLAGEPPEAAPLSFAEFFTAAAFETGIDSEINIRIREGGESAAADGSEALADAVESALGEQRTTVLAESAERVVAFAAGPMRLGDFLLTRMMEIAVHSDDLATSVGIATPRLPAEVIEPVVDLLTRQALRRHGQAAVLRALSRAERAPTTITAI</sequence>
<comment type="caution">
    <text evidence="2">The sequence shown here is derived from an EMBL/GenBank/DDBJ whole genome shotgun (WGS) entry which is preliminary data.</text>
</comment>
<organism evidence="2 3">
    <name type="scientific">Saccharopolyspora griseoalba</name>
    <dbReference type="NCBI Taxonomy" id="1431848"/>
    <lineage>
        <taxon>Bacteria</taxon>
        <taxon>Bacillati</taxon>
        <taxon>Actinomycetota</taxon>
        <taxon>Actinomycetes</taxon>
        <taxon>Pseudonocardiales</taxon>
        <taxon>Pseudonocardiaceae</taxon>
        <taxon>Saccharopolyspora</taxon>
    </lineage>
</organism>
<reference evidence="3" key="1">
    <citation type="journal article" date="2019" name="Int. J. Syst. Evol. Microbiol.">
        <title>The Global Catalogue of Microorganisms (GCM) 10K type strain sequencing project: providing services to taxonomists for standard genome sequencing and annotation.</title>
        <authorList>
            <consortium name="The Broad Institute Genomics Platform"/>
            <consortium name="The Broad Institute Genome Sequencing Center for Infectious Disease"/>
            <person name="Wu L."/>
            <person name="Ma J."/>
        </authorList>
    </citation>
    <scope>NUCLEOTIDE SEQUENCE [LARGE SCALE GENOMIC DNA]</scope>
    <source>
        <strain evidence="3">WLHS5</strain>
    </source>
</reference>
<proteinExistence type="predicted"/>
<dbReference type="InterPro" id="IPR024344">
    <property type="entry name" value="MDMPI_metal-binding"/>
</dbReference>
<name>A0ABW2LKI5_9PSEU</name>
<dbReference type="GO" id="GO:0016853">
    <property type="term" value="F:isomerase activity"/>
    <property type="evidence" value="ECO:0007669"/>
    <property type="project" value="UniProtKB-KW"/>
</dbReference>
<dbReference type="RefSeq" id="WP_380667459.1">
    <property type="nucleotide sequence ID" value="NZ_JBHTCJ010000005.1"/>
</dbReference>
<dbReference type="InterPro" id="IPR034660">
    <property type="entry name" value="DinB/YfiT-like"/>
</dbReference>